<comment type="caution">
    <text evidence="4">The sequence shown here is derived from an EMBL/GenBank/DDBJ whole genome shotgun (WGS) entry which is preliminary data.</text>
</comment>
<name>A0A918DFL3_9ALTE</name>
<dbReference type="RefSeq" id="WP_188689217.1">
    <property type="nucleotide sequence ID" value="NZ_BMLS01000001.1"/>
</dbReference>
<dbReference type="InterPro" id="IPR002470">
    <property type="entry name" value="Peptidase_S9A"/>
</dbReference>
<dbReference type="Gene3D" id="3.40.50.1820">
    <property type="entry name" value="alpha/beta hydrolase"/>
    <property type="match status" value="1"/>
</dbReference>
<protein>
    <submittedName>
        <fullName evidence="4">Peptidase S9</fullName>
    </submittedName>
</protein>
<keyword evidence="5" id="KW-1185">Reference proteome</keyword>
<evidence type="ECO:0000313" key="5">
    <source>
        <dbReference type="Proteomes" id="UP000606935"/>
    </source>
</evidence>
<dbReference type="PANTHER" id="PTHR42776:SF27">
    <property type="entry name" value="DIPEPTIDYL PEPTIDASE FAMILY MEMBER 6"/>
    <property type="match status" value="1"/>
</dbReference>
<organism evidence="4 5">
    <name type="scientific">Bowmanella pacifica</name>
    <dbReference type="NCBI Taxonomy" id="502051"/>
    <lineage>
        <taxon>Bacteria</taxon>
        <taxon>Pseudomonadati</taxon>
        <taxon>Pseudomonadota</taxon>
        <taxon>Gammaproteobacteria</taxon>
        <taxon>Alteromonadales</taxon>
        <taxon>Alteromonadaceae</taxon>
        <taxon>Bowmanella</taxon>
    </lineage>
</organism>
<sequence>MPSILLCRHLVFILGSALPLFASATPSLTPADFAVDSTFVDTELSPNGELLAVTIVHEGKRQLAVFTTKGKKVVGGARFPGRQEAGQAYWVNNERLVIEILKSDPWDEQPKFYGQLYAVDYNGKNGELIYGVGAGEMQTGSKLRKKQDTYGWGELVSILPDDPKHILISSTPMSDGGERRATIHKLNVYDGKLSHNLTRSPVSYARFITDGKGNLKIAFGLDAKGDRRTYRYDNDQWLEISAEFGPGFYPLALNEAGDKLYYLDDPKKDLKGLFELDMRSGTKREIYTDDQVDLTSVTYSSDGNSIYALRVDPDYPTYVMLNSTDPEADLYRQFLHSFPGYKIAITSRSDDGRWWLLYASNDIDAGTYYLYDKERHALQPMFSNLAHLKANYLSQSEPVSFLTSDQVKISGYLTYPQSAPAEHKVPLVVLVHGGPHGVRDYWAFDRKVQLLASQGYAVLRVNFRGSDGYGRTFREAGHKQWGGLMMRDIVEGTRWAASLERIDASKICIVGSSFGGYAAMQAAIVAPDLYRCVVGTVGVYDLPLMYEKGDIPERLYGDSYLTDVLGKDEAQLRAFSPVYNADKLKAAVMIAHNKKDRRVPIEHAERLRDALEKEGKPYEWFIKDTEAHGFSDADNRADYYQAVSQYLSKHLGR</sequence>
<dbReference type="Pfam" id="PF00326">
    <property type="entry name" value="Peptidase_S9"/>
    <property type="match status" value="1"/>
</dbReference>
<dbReference type="SUPFAM" id="SSF82171">
    <property type="entry name" value="DPP6 N-terminal domain-like"/>
    <property type="match status" value="1"/>
</dbReference>
<evidence type="ECO:0000259" key="3">
    <source>
        <dbReference type="Pfam" id="PF00326"/>
    </source>
</evidence>
<evidence type="ECO:0000256" key="1">
    <source>
        <dbReference type="ARBA" id="ARBA00022801"/>
    </source>
</evidence>
<dbReference type="EMBL" id="BMLS01000001">
    <property type="protein sequence ID" value="GGO64149.1"/>
    <property type="molecule type" value="Genomic_DNA"/>
</dbReference>
<reference evidence="4" key="2">
    <citation type="submission" date="2020-09" db="EMBL/GenBank/DDBJ databases">
        <authorList>
            <person name="Sun Q."/>
            <person name="Zhou Y."/>
        </authorList>
    </citation>
    <scope>NUCLEOTIDE SEQUENCE</scope>
    <source>
        <strain evidence="4">CGMCC 1.7086</strain>
    </source>
</reference>
<evidence type="ECO:0000313" key="4">
    <source>
        <dbReference type="EMBL" id="GGO64149.1"/>
    </source>
</evidence>
<keyword evidence="2" id="KW-0732">Signal</keyword>
<dbReference type="PANTHER" id="PTHR42776">
    <property type="entry name" value="SERINE PEPTIDASE S9 FAMILY MEMBER"/>
    <property type="match status" value="1"/>
</dbReference>
<dbReference type="GO" id="GO:0006508">
    <property type="term" value="P:proteolysis"/>
    <property type="evidence" value="ECO:0007669"/>
    <property type="project" value="InterPro"/>
</dbReference>
<proteinExistence type="predicted"/>
<evidence type="ECO:0000256" key="2">
    <source>
        <dbReference type="SAM" id="SignalP"/>
    </source>
</evidence>
<dbReference type="InterPro" id="IPR001375">
    <property type="entry name" value="Peptidase_S9_cat"/>
</dbReference>
<accession>A0A918DFL3</accession>
<dbReference type="SUPFAM" id="SSF53474">
    <property type="entry name" value="alpha/beta-Hydrolases"/>
    <property type="match status" value="1"/>
</dbReference>
<dbReference type="GO" id="GO:0004252">
    <property type="term" value="F:serine-type endopeptidase activity"/>
    <property type="evidence" value="ECO:0007669"/>
    <property type="project" value="InterPro"/>
</dbReference>
<feature type="domain" description="Peptidase S9 prolyl oligopeptidase catalytic" evidence="3">
    <location>
        <begin position="442"/>
        <end position="652"/>
    </location>
</feature>
<dbReference type="InterPro" id="IPR029058">
    <property type="entry name" value="AB_hydrolase_fold"/>
</dbReference>
<keyword evidence="1" id="KW-0378">Hydrolase</keyword>
<dbReference type="AlphaFoldDB" id="A0A918DFL3"/>
<gene>
    <name evidence="4" type="ORF">GCM10010982_02870</name>
</gene>
<feature type="chain" id="PRO_5037387084" evidence="2">
    <location>
        <begin position="25"/>
        <end position="653"/>
    </location>
</feature>
<dbReference type="Proteomes" id="UP000606935">
    <property type="component" value="Unassembled WGS sequence"/>
</dbReference>
<feature type="signal peptide" evidence="2">
    <location>
        <begin position="1"/>
        <end position="24"/>
    </location>
</feature>
<dbReference type="PRINTS" id="PR00862">
    <property type="entry name" value="PROLIGOPTASE"/>
</dbReference>
<reference evidence="4" key="1">
    <citation type="journal article" date="2014" name="Int. J. Syst. Evol. Microbiol.">
        <title>Complete genome sequence of Corynebacterium casei LMG S-19264T (=DSM 44701T), isolated from a smear-ripened cheese.</title>
        <authorList>
            <consortium name="US DOE Joint Genome Institute (JGI-PGF)"/>
            <person name="Walter F."/>
            <person name="Albersmeier A."/>
            <person name="Kalinowski J."/>
            <person name="Ruckert C."/>
        </authorList>
    </citation>
    <scope>NUCLEOTIDE SEQUENCE</scope>
    <source>
        <strain evidence="4">CGMCC 1.7086</strain>
    </source>
</reference>